<evidence type="ECO:0000259" key="1">
    <source>
        <dbReference type="Pfam" id="PF12781"/>
    </source>
</evidence>
<dbReference type="Gene3D" id="6.10.140.1060">
    <property type="match status" value="1"/>
</dbReference>
<dbReference type="InterPro" id="IPR035706">
    <property type="entry name" value="AAA_9"/>
</dbReference>
<proteinExistence type="predicted"/>
<protein>
    <recommendedName>
        <fullName evidence="1">Dynein heavy chain ATP-binding dynein motor region domain-containing protein</fullName>
    </recommendedName>
</protein>
<reference evidence="2 3" key="1">
    <citation type="journal article" date="2021" name="BMC Biol.">
        <title>Horizontally acquired antibacterial genes associated with adaptive radiation of ladybird beetles.</title>
        <authorList>
            <person name="Li H.S."/>
            <person name="Tang X.F."/>
            <person name="Huang Y.H."/>
            <person name="Xu Z.Y."/>
            <person name="Chen M.L."/>
            <person name="Du X.Y."/>
            <person name="Qiu B.Y."/>
            <person name="Chen P.T."/>
            <person name="Zhang W."/>
            <person name="Slipinski A."/>
            <person name="Escalona H.E."/>
            <person name="Waterhouse R.M."/>
            <person name="Zwick A."/>
            <person name="Pang H."/>
        </authorList>
    </citation>
    <scope>NUCLEOTIDE SEQUENCE [LARGE SCALE GENOMIC DNA]</scope>
    <source>
        <strain evidence="2">SYSU2018</strain>
    </source>
</reference>
<dbReference type="PANTHER" id="PTHR45703:SF22">
    <property type="entry name" value="DYNEIN CYTOPLASMIC 2 HEAVY CHAIN 1"/>
    <property type="match status" value="1"/>
</dbReference>
<dbReference type="Pfam" id="PF12781">
    <property type="entry name" value="AAA_9"/>
    <property type="match status" value="1"/>
</dbReference>
<sequence length="246" mass="28322">MVEKNWVRTHMISSSSCLRRGTNAVAGEGLPNDKLSIQNAIMITKSNIIPLLIDPTSSAVNWIKKNMKHKQIEFITQDTPNFNNTLELSVRFGKVLIVEEVNNVSPLLLCVSRKNFIQQEQLISATIRHENPQLEERKKELVRKTEELQVKQFHLQEQLLEDMANSTGDILQNAKLIESLNETKASFVAVSKSIIEQAEIERKLEDEYDVYRHLSAFGSGLFLQRTNFQNIMFYIRSLLHHIQDFS</sequence>
<comment type="caution">
    <text evidence="2">The sequence shown here is derived from an EMBL/GenBank/DDBJ whole genome shotgun (WGS) entry which is preliminary data.</text>
</comment>
<dbReference type="InterPro" id="IPR027417">
    <property type="entry name" value="P-loop_NTPase"/>
</dbReference>
<dbReference type="InterPro" id="IPR026983">
    <property type="entry name" value="DHC"/>
</dbReference>
<name>A0ABD2MJK6_9CUCU</name>
<accession>A0ABD2MJK6</accession>
<dbReference type="AlphaFoldDB" id="A0ABD2MJK6"/>
<dbReference type="PANTHER" id="PTHR45703">
    <property type="entry name" value="DYNEIN HEAVY CHAIN"/>
    <property type="match status" value="1"/>
</dbReference>
<dbReference type="EMBL" id="JABFTP020000001">
    <property type="protein sequence ID" value="KAL3266574.1"/>
    <property type="molecule type" value="Genomic_DNA"/>
</dbReference>
<dbReference type="Gene3D" id="3.40.50.300">
    <property type="entry name" value="P-loop containing nucleotide triphosphate hydrolases"/>
    <property type="match status" value="1"/>
</dbReference>
<evidence type="ECO:0000313" key="3">
    <source>
        <dbReference type="Proteomes" id="UP001516400"/>
    </source>
</evidence>
<organism evidence="2 3">
    <name type="scientific">Cryptolaemus montrouzieri</name>
    <dbReference type="NCBI Taxonomy" id="559131"/>
    <lineage>
        <taxon>Eukaryota</taxon>
        <taxon>Metazoa</taxon>
        <taxon>Ecdysozoa</taxon>
        <taxon>Arthropoda</taxon>
        <taxon>Hexapoda</taxon>
        <taxon>Insecta</taxon>
        <taxon>Pterygota</taxon>
        <taxon>Neoptera</taxon>
        <taxon>Endopterygota</taxon>
        <taxon>Coleoptera</taxon>
        <taxon>Polyphaga</taxon>
        <taxon>Cucujiformia</taxon>
        <taxon>Coccinelloidea</taxon>
        <taxon>Coccinellidae</taxon>
        <taxon>Scymninae</taxon>
        <taxon>Scymnini</taxon>
        <taxon>Cryptolaemus</taxon>
    </lineage>
</organism>
<keyword evidence="3" id="KW-1185">Reference proteome</keyword>
<feature type="domain" description="Dynein heavy chain ATP-binding dynein motor region" evidence="1">
    <location>
        <begin position="28"/>
        <end position="119"/>
    </location>
</feature>
<evidence type="ECO:0000313" key="2">
    <source>
        <dbReference type="EMBL" id="KAL3266574.1"/>
    </source>
</evidence>
<gene>
    <name evidence="2" type="ORF">HHI36_010738</name>
</gene>
<dbReference type="Proteomes" id="UP001516400">
    <property type="component" value="Unassembled WGS sequence"/>
</dbReference>